<reference evidence="2" key="1">
    <citation type="submission" date="2014-09" db="EMBL/GenBank/DDBJ databases">
        <authorList>
            <person name="Sharma Rahul"/>
            <person name="Thines Marco"/>
        </authorList>
    </citation>
    <scope>NUCLEOTIDE SEQUENCE [LARGE SCALE GENOMIC DNA]</scope>
</reference>
<dbReference type="AlphaFoldDB" id="A0A0P1AJ02"/>
<dbReference type="GeneID" id="36406146"/>
<name>A0A0P1AJ02_PLAHL</name>
<dbReference type="GO" id="GO:0016301">
    <property type="term" value="F:kinase activity"/>
    <property type="evidence" value="ECO:0007669"/>
    <property type="project" value="UniProtKB-KW"/>
</dbReference>
<evidence type="ECO:0000313" key="1">
    <source>
        <dbReference type="EMBL" id="CEG40914.1"/>
    </source>
</evidence>
<organism evidence="1 2">
    <name type="scientific">Plasmopara halstedii</name>
    <name type="common">Downy mildew of sunflower</name>
    <dbReference type="NCBI Taxonomy" id="4781"/>
    <lineage>
        <taxon>Eukaryota</taxon>
        <taxon>Sar</taxon>
        <taxon>Stramenopiles</taxon>
        <taxon>Oomycota</taxon>
        <taxon>Peronosporomycetes</taxon>
        <taxon>Peronosporales</taxon>
        <taxon>Peronosporaceae</taxon>
        <taxon>Plasmopara</taxon>
    </lineage>
</organism>
<proteinExistence type="predicted"/>
<keyword evidence="1" id="KW-0808">Transferase</keyword>
<keyword evidence="2" id="KW-1185">Reference proteome</keyword>
<evidence type="ECO:0000313" key="2">
    <source>
        <dbReference type="Proteomes" id="UP000054928"/>
    </source>
</evidence>
<sequence length="83" mass="9401">MLVVNPEKRATVDQLLTHRWVTGTEVATVQLTSALEELRRFNARRKFKAAQSPPDEAVDLDQDDGLEVSLETVELHLDDTKNE</sequence>
<protein>
    <submittedName>
        <fullName evidence="1">Camk camk1 protein kinase</fullName>
    </submittedName>
</protein>
<dbReference type="Proteomes" id="UP000054928">
    <property type="component" value="Unassembled WGS sequence"/>
</dbReference>
<dbReference type="EMBL" id="CCYD01000524">
    <property type="protein sequence ID" value="CEG40914.1"/>
    <property type="molecule type" value="Genomic_DNA"/>
</dbReference>
<dbReference type="STRING" id="4781.A0A0P1AJ02"/>
<dbReference type="Gene3D" id="6.10.140.620">
    <property type="match status" value="1"/>
</dbReference>
<dbReference type="RefSeq" id="XP_024577283.1">
    <property type="nucleotide sequence ID" value="XM_024726624.1"/>
</dbReference>
<accession>A0A0P1AJ02</accession>
<dbReference type="OrthoDB" id="193931at2759"/>
<keyword evidence="1" id="KW-0418">Kinase</keyword>